<evidence type="ECO:0000256" key="1">
    <source>
        <dbReference type="SAM" id="MobiDB-lite"/>
    </source>
</evidence>
<gene>
    <name evidence="2" type="ORF">E2C01_008731</name>
</gene>
<sequence>MTAFPVATLQLGTALDHNTQEVPEDRVANVLWAMRRFAKCTGHERMMDSPVTHPRKVSRYTDKVRALWRGSSPQQVCEAPSQPTLTPTANPHHPDINCPQQHPFPTHCGTRPGTAARGGDTTHIPPGWVVAATGGAAVSWGTRSTGGAPRGRQDREAKHRGWLPRPVTATPAQPPALRRPPPAAWLAALRCPPPTQPTAADFSASETCSVGQRHGHGLTIQLTGCE</sequence>
<comment type="caution">
    <text evidence="2">The sequence shown here is derived from an EMBL/GenBank/DDBJ whole genome shotgun (WGS) entry which is preliminary data.</text>
</comment>
<feature type="region of interest" description="Disordered" evidence="1">
    <location>
        <begin position="71"/>
        <end position="91"/>
    </location>
</feature>
<protein>
    <submittedName>
        <fullName evidence="2">Uncharacterized protein</fullName>
    </submittedName>
</protein>
<name>A0A5B7D1K6_PORTR</name>
<keyword evidence="3" id="KW-1185">Reference proteome</keyword>
<evidence type="ECO:0000313" key="3">
    <source>
        <dbReference type="Proteomes" id="UP000324222"/>
    </source>
</evidence>
<reference evidence="2 3" key="1">
    <citation type="submission" date="2019-05" db="EMBL/GenBank/DDBJ databases">
        <title>Another draft genome of Portunus trituberculatus and its Hox gene families provides insights of decapod evolution.</title>
        <authorList>
            <person name="Jeong J.-H."/>
            <person name="Song I."/>
            <person name="Kim S."/>
            <person name="Choi T."/>
            <person name="Kim D."/>
            <person name="Ryu S."/>
            <person name="Kim W."/>
        </authorList>
    </citation>
    <scope>NUCLEOTIDE SEQUENCE [LARGE SCALE GENOMIC DNA]</scope>
    <source>
        <tissue evidence="2">Muscle</tissue>
    </source>
</reference>
<proteinExistence type="predicted"/>
<organism evidence="2 3">
    <name type="scientific">Portunus trituberculatus</name>
    <name type="common">Swimming crab</name>
    <name type="synonym">Neptunus trituberculatus</name>
    <dbReference type="NCBI Taxonomy" id="210409"/>
    <lineage>
        <taxon>Eukaryota</taxon>
        <taxon>Metazoa</taxon>
        <taxon>Ecdysozoa</taxon>
        <taxon>Arthropoda</taxon>
        <taxon>Crustacea</taxon>
        <taxon>Multicrustacea</taxon>
        <taxon>Malacostraca</taxon>
        <taxon>Eumalacostraca</taxon>
        <taxon>Eucarida</taxon>
        <taxon>Decapoda</taxon>
        <taxon>Pleocyemata</taxon>
        <taxon>Brachyura</taxon>
        <taxon>Eubrachyura</taxon>
        <taxon>Portunoidea</taxon>
        <taxon>Portunidae</taxon>
        <taxon>Portuninae</taxon>
        <taxon>Portunus</taxon>
    </lineage>
</organism>
<dbReference type="Proteomes" id="UP000324222">
    <property type="component" value="Unassembled WGS sequence"/>
</dbReference>
<feature type="compositionally biased region" description="Polar residues" evidence="1">
    <location>
        <begin position="71"/>
        <end position="89"/>
    </location>
</feature>
<dbReference type="AlphaFoldDB" id="A0A5B7D1K6"/>
<accession>A0A5B7D1K6</accession>
<evidence type="ECO:0000313" key="2">
    <source>
        <dbReference type="EMBL" id="MPC15927.1"/>
    </source>
</evidence>
<dbReference type="EMBL" id="VSRR010000464">
    <property type="protein sequence ID" value="MPC15927.1"/>
    <property type="molecule type" value="Genomic_DNA"/>
</dbReference>